<sequence length="195" mass="22595">MFWSLDLMVPGFICAFIYFLYDIMKNRKRTSFFRKLVFASFLVYLCAVFQLTIGDIHFPDQEFAYLDVQPIPFYFVGDWLEMYEQAGLDWFFWNSVRLTFYNVLLLFPLGVYLSFLWRKTTLKKAAVLVFLTSFLIESLQLVLSASGIIMARMFNVDDLILNTAGGVIGFCLSTYVLHTIGKGFRVKGLHISDKA</sequence>
<dbReference type="InterPro" id="IPR053150">
    <property type="entry name" value="Teicoplanin_resist-assoc"/>
</dbReference>
<dbReference type="EMBL" id="MTJL01000001">
    <property type="protein sequence ID" value="OMI10039.1"/>
    <property type="molecule type" value="Genomic_DNA"/>
</dbReference>
<dbReference type="Pfam" id="PF04892">
    <property type="entry name" value="VanZ"/>
    <property type="match status" value="1"/>
</dbReference>
<dbReference type="AlphaFoldDB" id="A0A1R1RTP4"/>
<organism evidence="3 4">
    <name type="scientific">Bacillus swezeyi</name>
    <dbReference type="NCBI Taxonomy" id="1925020"/>
    <lineage>
        <taxon>Bacteria</taxon>
        <taxon>Bacillati</taxon>
        <taxon>Bacillota</taxon>
        <taxon>Bacilli</taxon>
        <taxon>Bacillales</taxon>
        <taxon>Bacillaceae</taxon>
        <taxon>Bacillus</taxon>
    </lineage>
</organism>
<feature type="transmembrane region" description="Helical" evidence="1">
    <location>
        <begin position="36"/>
        <end position="53"/>
    </location>
</feature>
<protein>
    <submittedName>
        <fullName evidence="3">VanZ family protein</fullName>
    </submittedName>
</protein>
<proteinExistence type="predicted"/>
<evidence type="ECO:0000313" key="3">
    <source>
        <dbReference type="EMBL" id="OMI10039.1"/>
    </source>
</evidence>
<dbReference type="OrthoDB" id="4822551at2"/>
<gene>
    <name evidence="3" type="ORF">BW143_00095</name>
</gene>
<keyword evidence="1" id="KW-1133">Transmembrane helix</keyword>
<keyword evidence="4" id="KW-1185">Reference proteome</keyword>
<comment type="caution">
    <text evidence="3">The sequence shown here is derived from an EMBL/GenBank/DDBJ whole genome shotgun (WGS) entry which is preliminary data.</text>
</comment>
<accession>A0A1R1RTP4</accession>
<feature type="transmembrane region" description="Helical" evidence="1">
    <location>
        <begin position="129"/>
        <end position="153"/>
    </location>
</feature>
<evidence type="ECO:0000256" key="1">
    <source>
        <dbReference type="SAM" id="Phobius"/>
    </source>
</evidence>
<dbReference type="Proteomes" id="UP000187367">
    <property type="component" value="Unassembled WGS sequence"/>
</dbReference>
<dbReference type="RefSeq" id="WP_076762023.1">
    <property type="nucleotide sequence ID" value="NZ_JARMMH010000006.1"/>
</dbReference>
<evidence type="ECO:0000313" key="4">
    <source>
        <dbReference type="Proteomes" id="UP000187367"/>
    </source>
</evidence>
<accession>A0A1R1QZF4</accession>
<evidence type="ECO:0000259" key="2">
    <source>
        <dbReference type="Pfam" id="PF04892"/>
    </source>
</evidence>
<keyword evidence="1" id="KW-0472">Membrane</keyword>
<feature type="transmembrane region" description="Helical" evidence="1">
    <location>
        <begin position="6"/>
        <end position="24"/>
    </location>
</feature>
<feature type="transmembrane region" description="Helical" evidence="1">
    <location>
        <begin position="159"/>
        <end position="177"/>
    </location>
</feature>
<reference evidence="3 4" key="1">
    <citation type="submission" date="2017-01" db="EMBL/GenBank/DDBJ databases">
        <title>Bacillus phylogenomics.</title>
        <authorList>
            <person name="Dunlap C."/>
        </authorList>
    </citation>
    <scope>NUCLEOTIDE SEQUENCE [LARGE SCALE GENOMIC DNA]</scope>
    <source>
        <strain evidence="3 4">NRRL B-41282</strain>
    </source>
</reference>
<dbReference type="PANTHER" id="PTHR36834">
    <property type="entry name" value="MEMBRANE PROTEIN-RELATED"/>
    <property type="match status" value="1"/>
</dbReference>
<name>A0A1R1RTP4_9BACI</name>
<dbReference type="InterPro" id="IPR006976">
    <property type="entry name" value="VanZ-like"/>
</dbReference>
<dbReference type="PANTHER" id="PTHR36834:SF1">
    <property type="entry name" value="INTEGRAL MEMBRANE PROTEIN"/>
    <property type="match status" value="1"/>
</dbReference>
<keyword evidence="1" id="KW-0812">Transmembrane</keyword>
<feature type="domain" description="VanZ-like" evidence="2">
    <location>
        <begin position="41"/>
        <end position="173"/>
    </location>
</feature>
<feature type="transmembrane region" description="Helical" evidence="1">
    <location>
        <begin position="98"/>
        <end position="117"/>
    </location>
</feature>